<sequence>MATLAEIKAYRPRNIEDSLDAMRSALDYFHRENDQRAIFLRAYYLITSAVWQAVHQRGRYDKRIFFDPQWVDKLAGKFSLLYFQSLSTQERGGERAWKMAHRLAGTNETSVFQDMLLGINAHINYDLAYGIYLNLKEHEDGRDHLLLPRRKFDHDQVNNILINTIPQVETVLTRDYGGELQLMGELVGDLDEVLGELGIKYYRERVWWSAISFLSAQSPEELQLVHDRLDWESAQLAESLACEGTVLQRSLRSLLNLFSKATFGPITLEREDTAPEKKKPTQVFSPF</sequence>
<dbReference type="OrthoDB" id="583431at2"/>
<dbReference type="Proteomes" id="UP000011682">
    <property type="component" value="Unassembled WGS sequence"/>
</dbReference>
<keyword evidence="2" id="KW-1185">Reference proteome</keyword>
<dbReference type="InterPro" id="IPR046037">
    <property type="entry name" value="DUF5995"/>
</dbReference>
<dbReference type="Pfam" id="PF19458">
    <property type="entry name" value="DUF5995"/>
    <property type="match status" value="1"/>
</dbReference>
<evidence type="ECO:0000313" key="1">
    <source>
        <dbReference type="EMBL" id="EPX63726.1"/>
    </source>
</evidence>
<dbReference type="RefSeq" id="WP_002625174.1">
    <property type="nucleotide sequence ID" value="NZ_ANAH02000005.1"/>
</dbReference>
<dbReference type="EMBL" id="ANAH02000005">
    <property type="protein sequence ID" value="EPX63726.1"/>
    <property type="molecule type" value="Genomic_DNA"/>
</dbReference>
<dbReference type="AlphaFoldDB" id="S9PL37"/>
<proteinExistence type="predicted"/>
<evidence type="ECO:0000313" key="2">
    <source>
        <dbReference type="Proteomes" id="UP000011682"/>
    </source>
</evidence>
<gene>
    <name evidence="1" type="ORF">D187_006135</name>
</gene>
<organism evidence="1 2">
    <name type="scientific">Cystobacter fuscus (strain ATCC 25194 / DSM 2262 / NBRC 100088 / M29)</name>
    <dbReference type="NCBI Taxonomy" id="1242864"/>
    <lineage>
        <taxon>Bacteria</taxon>
        <taxon>Pseudomonadati</taxon>
        <taxon>Myxococcota</taxon>
        <taxon>Myxococcia</taxon>
        <taxon>Myxococcales</taxon>
        <taxon>Cystobacterineae</taxon>
        <taxon>Archangiaceae</taxon>
        <taxon>Cystobacter</taxon>
    </lineage>
</organism>
<dbReference type="eggNOG" id="ENOG502Z9YG">
    <property type="taxonomic scope" value="Bacteria"/>
</dbReference>
<reference evidence="1" key="1">
    <citation type="submission" date="2013-05" db="EMBL/GenBank/DDBJ databases">
        <title>Genome assembly of Cystobacter fuscus DSM 2262.</title>
        <authorList>
            <person name="Sharma G."/>
            <person name="Khatri I."/>
            <person name="Kaur C."/>
            <person name="Mayilraj S."/>
            <person name="Subramanian S."/>
        </authorList>
    </citation>
    <scope>NUCLEOTIDE SEQUENCE [LARGE SCALE GENOMIC DNA]</scope>
    <source>
        <strain evidence="1">DSM 2262</strain>
    </source>
</reference>
<name>S9PL37_CYSF2</name>
<comment type="caution">
    <text evidence="1">The sequence shown here is derived from an EMBL/GenBank/DDBJ whole genome shotgun (WGS) entry which is preliminary data.</text>
</comment>
<accession>S9PL37</accession>
<protein>
    <submittedName>
        <fullName evidence="1">Uncharacterized protein</fullName>
    </submittedName>
</protein>